<evidence type="ECO:0000259" key="11">
    <source>
        <dbReference type="Pfam" id="PF00266"/>
    </source>
</evidence>
<keyword evidence="4" id="KW-0808">Transferase</keyword>
<dbReference type="InterPro" id="IPR000192">
    <property type="entry name" value="Aminotrans_V_dom"/>
</dbReference>
<evidence type="ECO:0000256" key="1">
    <source>
        <dbReference type="ARBA" id="ARBA00001933"/>
    </source>
</evidence>
<feature type="domain" description="Aminotransferase class V" evidence="11">
    <location>
        <begin position="4"/>
        <end position="360"/>
    </location>
</feature>
<evidence type="ECO:0000256" key="6">
    <source>
        <dbReference type="ARBA" id="ARBA00022898"/>
    </source>
</evidence>
<dbReference type="Proteomes" id="UP000198752">
    <property type="component" value="Unassembled WGS sequence"/>
</dbReference>
<keyword evidence="13" id="KW-1185">Reference proteome</keyword>
<dbReference type="PROSITE" id="PS00595">
    <property type="entry name" value="AA_TRANSFER_CLASS_5"/>
    <property type="match status" value="1"/>
</dbReference>
<keyword evidence="5" id="KW-0479">Metal-binding</keyword>
<dbReference type="Pfam" id="PF00266">
    <property type="entry name" value="Aminotran_5"/>
    <property type="match status" value="1"/>
</dbReference>
<proteinExistence type="inferred from homology"/>
<dbReference type="RefSeq" id="WP_093669857.1">
    <property type="nucleotide sequence ID" value="NZ_FOOY01000004.1"/>
</dbReference>
<dbReference type="PANTHER" id="PTHR11601:SF34">
    <property type="entry name" value="CYSTEINE DESULFURASE"/>
    <property type="match status" value="1"/>
</dbReference>
<gene>
    <name evidence="12" type="ORF">SAMN02982927_00552</name>
</gene>
<keyword evidence="7" id="KW-0408">Iron</keyword>
<dbReference type="InterPro" id="IPR016454">
    <property type="entry name" value="Cysteine_dSase"/>
</dbReference>
<dbReference type="PROSITE" id="PS00018">
    <property type="entry name" value="EF_HAND_1"/>
    <property type="match status" value="1"/>
</dbReference>
<keyword evidence="6" id="KW-0663">Pyridoxal phosphate</keyword>
<dbReference type="SUPFAM" id="SSF53383">
    <property type="entry name" value="PLP-dependent transferases"/>
    <property type="match status" value="1"/>
</dbReference>
<sequence length="388" mass="42203">MDPIYLDHAATTPIDPEVLQIMVETYQNVVGNPSSIHSFGRQARKIVDDSRHTIAKYIGARSREIVFTSGGTEGDNIAILGTAFANSHRGKHIITSKVEHHGVLKTCAYLESQGFDIDYLDVDRTGRISIDELKAKLRDDTILVTIMFGNNEVGTIQPIREIAHLLANHQAYFHTDVVQAFGTADMDVKDTPIDLLSMAGHKIGGPKGIGFIFVRDGLSLQAYTHGGDQERKRRAGTENVPAIAGLARAVEKVGEHLHERIQESLRSRQIILETLDGQNVTYQVNGNPEHFLPQVLNLYFPGTRVETLLTRLDLEGVAVSSGSACTAGSVEPSHVLTAMFGKNAPETGSSIRVSFGEGMKEDRLREAGKIIAESVRALTSAGKAGESL</sequence>
<evidence type="ECO:0000256" key="8">
    <source>
        <dbReference type="ARBA" id="ARBA00023014"/>
    </source>
</evidence>
<evidence type="ECO:0000256" key="10">
    <source>
        <dbReference type="RuleBase" id="RU004504"/>
    </source>
</evidence>
<dbReference type="FunFam" id="3.40.640.10:FF:000084">
    <property type="entry name" value="IscS-like cysteine desulfurase"/>
    <property type="match status" value="1"/>
</dbReference>
<dbReference type="GO" id="GO:0046872">
    <property type="term" value="F:metal ion binding"/>
    <property type="evidence" value="ECO:0007669"/>
    <property type="project" value="UniProtKB-KW"/>
</dbReference>
<dbReference type="OrthoDB" id="9808002at2"/>
<dbReference type="EMBL" id="FOOY01000004">
    <property type="protein sequence ID" value="SFG07076.1"/>
    <property type="molecule type" value="Genomic_DNA"/>
</dbReference>
<evidence type="ECO:0000256" key="7">
    <source>
        <dbReference type="ARBA" id="ARBA00023004"/>
    </source>
</evidence>
<dbReference type="Gene3D" id="3.90.1150.10">
    <property type="entry name" value="Aspartate Aminotransferase, domain 1"/>
    <property type="match status" value="1"/>
</dbReference>
<dbReference type="InterPro" id="IPR015421">
    <property type="entry name" value="PyrdxlP-dep_Trfase_major"/>
</dbReference>
<dbReference type="AlphaFoldDB" id="A0A1I2P022"/>
<comment type="catalytic activity">
    <reaction evidence="9">
        <text>(sulfur carrier)-H + L-cysteine = (sulfur carrier)-SH + L-alanine</text>
        <dbReference type="Rhea" id="RHEA:43892"/>
        <dbReference type="Rhea" id="RHEA-COMP:14737"/>
        <dbReference type="Rhea" id="RHEA-COMP:14739"/>
        <dbReference type="ChEBI" id="CHEBI:29917"/>
        <dbReference type="ChEBI" id="CHEBI:35235"/>
        <dbReference type="ChEBI" id="CHEBI:57972"/>
        <dbReference type="ChEBI" id="CHEBI:64428"/>
        <dbReference type="EC" id="2.8.1.7"/>
    </reaction>
</comment>
<evidence type="ECO:0000256" key="3">
    <source>
        <dbReference type="ARBA" id="ARBA00012239"/>
    </source>
</evidence>
<organism evidence="12 13">
    <name type="scientific">Sporolactobacillus nakayamae</name>
    <dbReference type="NCBI Taxonomy" id="269670"/>
    <lineage>
        <taxon>Bacteria</taxon>
        <taxon>Bacillati</taxon>
        <taxon>Bacillota</taxon>
        <taxon>Bacilli</taxon>
        <taxon>Bacillales</taxon>
        <taxon>Sporolactobacillaceae</taxon>
        <taxon>Sporolactobacillus</taxon>
    </lineage>
</organism>
<dbReference type="GO" id="GO:0031071">
    <property type="term" value="F:cysteine desulfurase activity"/>
    <property type="evidence" value="ECO:0007669"/>
    <property type="project" value="UniProtKB-EC"/>
</dbReference>
<accession>A0A1I2P022</accession>
<dbReference type="Gene3D" id="1.10.260.50">
    <property type="match status" value="1"/>
</dbReference>
<dbReference type="InterPro" id="IPR015424">
    <property type="entry name" value="PyrdxlP-dep_Trfase"/>
</dbReference>
<dbReference type="STRING" id="269670.SAMN02982927_00552"/>
<protein>
    <recommendedName>
        <fullName evidence="3">cysteine desulfurase</fullName>
        <ecNumber evidence="3">2.8.1.7</ecNumber>
    </recommendedName>
</protein>
<dbReference type="InterPro" id="IPR020578">
    <property type="entry name" value="Aminotrans_V_PyrdxlP_BS"/>
</dbReference>
<evidence type="ECO:0000256" key="2">
    <source>
        <dbReference type="ARBA" id="ARBA00006490"/>
    </source>
</evidence>
<dbReference type="PANTHER" id="PTHR11601">
    <property type="entry name" value="CYSTEINE DESULFURYLASE FAMILY MEMBER"/>
    <property type="match status" value="1"/>
</dbReference>
<dbReference type="GO" id="GO:0051536">
    <property type="term" value="F:iron-sulfur cluster binding"/>
    <property type="evidence" value="ECO:0007669"/>
    <property type="project" value="UniProtKB-KW"/>
</dbReference>
<dbReference type="Gene3D" id="3.40.640.10">
    <property type="entry name" value="Type I PLP-dependent aspartate aminotransferase-like (Major domain)"/>
    <property type="match status" value="1"/>
</dbReference>
<dbReference type="EC" id="2.8.1.7" evidence="3"/>
<evidence type="ECO:0000313" key="12">
    <source>
        <dbReference type="EMBL" id="SFG07076.1"/>
    </source>
</evidence>
<reference evidence="13" key="1">
    <citation type="submission" date="2016-10" db="EMBL/GenBank/DDBJ databases">
        <authorList>
            <person name="Varghese N."/>
            <person name="Submissions S."/>
        </authorList>
    </citation>
    <scope>NUCLEOTIDE SEQUENCE [LARGE SCALE GENOMIC DNA]</scope>
    <source>
        <strain evidence="13">ATCC 700379</strain>
    </source>
</reference>
<evidence type="ECO:0000256" key="9">
    <source>
        <dbReference type="ARBA" id="ARBA00050776"/>
    </source>
</evidence>
<evidence type="ECO:0000256" key="4">
    <source>
        <dbReference type="ARBA" id="ARBA00022679"/>
    </source>
</evidence>
<comment type="cofactor">
    <cofactor evidence="1 10">
        <name>pyridoxal 5'-phosphate</name>
        <dbReference type="ChEBI" id="CHEBI:597326"/>
    </cofactor>
</comment>
<comment type="similarity">
    <text evidence="2">Belongs to the class-V pyridoxal-phosphate-dependent aminotransferase family. NifS/IscS subfamily.</text>
</comment>
<name>A0A1I2P022_9BACL</name>
<dbReference type="PIRSF" id="PIRSF005572">
    <property type="entry name" value="NifS"/>
    <property type="match status" value="1"/>
</dbReference>
<evidence type="ECO:0000256" key="5">
    <source>
        <dbReference type="ARBA" id="ARBA00022723"/>
    </source>
</evidence>
<keyword evidence="8" id="KW-0411">Iron-sulfur</keyword>
<evidence type="ECO:0000313" key="13">
    <source>
        <dbReference type="Proteomes" id="UP000198752"/>
    </source>
</evidence>
<dbReference type="InterPro" id="IPR018247">
    <property type="entry name" value="EF_Hand_1_Ca_BS"/>
</dbReference>
<dbReference type="InterPro" id="IPR015422">
    <property type="entry name" value="PyrdxlP-dep_Trfase_small"/>
</dbReference>